<keyword evidence="8" id="KW-0443">Lipid metabolism</keyword>
<evidence type="ECO:0000313" key="15">
    <source>
        <dbReference type="Proteomes" id="UP000646523"/>
    </source>
</evidence>
<evidence type="ECO:0000256" key="9">
    <source>
        <dbReference type="ARBA" id="ARBA00023315"/>
    </source>
</evidence>
<dbReference type="Gene3D" id="3.30.559.10">
    <property type="entry name" value="Chloramphenicol acetyltransferase-like domain"/>
    <property type="match status" value="1"/>
</dbReference>
<dbReference type="Pfam" id="PF06974">
    <property type="entry name" value="WS_DGAT_C"/>
    <property type="match status" value="1"/>
</dbReference>
<dbReference type="EMBL" id="BMNH01000012">
    <property type="protein sequence ID" value="GGO72695.1"/>
    <property type="molecule type" value="Genomic_DNA"/>
</dbReference>
<keyword evidence="5" id="KW-0444">Lipid biosynthesis</keyword>
<comment type="similarity">
    <text evidence="3">Belongs to the long-chain O-acyltransferase family.</text>
</comment>
<comment type="catalytic activity">
    <reaction evidence="10">
        <text>an acyl-CoA + a 1,2-diacyl-sn-glycerol = a triacyl-sn-glycerol + CoA</text>
        <dbReference type="Rhea" id="RHEA:10868"/>
        <dbReference type="ChEBI" id="CHEBI:17815"/>
        <dbReference type="ChEBI" id="CHEBI:57287"/>
        <dbReference type="ChEBI" id="CHEBI:58342"/>
        <dbReference type="ChEBI" id="CHEBI:64615"/>
        <dbReference type="EC" id="2.3.1.20"/>
    </reaction>
</comment>
<dbReference type="GO" id="GO:0005886">
    <property type="term" value="C:plasma membrane"/>
    <property type="evidence" value="ECO:0007669"/>
    <property type="project" value="TreeGrafter"/>
</dbReference>
<feature type="domain" description="O-acyltransferase WSD1-like N-terminal" evidence="12">
    <location>
        <begin position="13"/>
        <end position="256"/>
    </location>
</feature>
<keyword evidence="7" id="KW-0319">Glycerol metabolism</keyword>
<evidence type="ECO:0000256" key="8">
    <source>
        <dbReference type="ARBA" id="ARBA00023098"/>
    </source>
</evidence>
<dbReference type="Gene3D" id="3.30.559.30">
    <property type="entry name" value="Nonribosomal peptide synthetase, condensation domain"/>
    <property type="match status" value="1"/>
</dbReference>
<evidence type="ECO:0000256" key="3">
    <source>
        <dbReference type="ARBA" id="ARBA00009587"/>
    </source>
</evidence>
<gene>
    <name evidence="14" type="primary">tgs1</name>
    <name evidence="14" type="ORF">GCM10012289_41290</name>
</gene>
<evidence type="ECO:0000259" key="12">
    <source>
        <dbReference type="Pfam" id="PF03007"/>
    </source>
</evidence>
<reference evidence="14" key="1">
    <citation type="journal article" date="2014" name="Int. J. Syst. Evol. Microbiol.">
        <title>Complete genome sequence of Corynebacterium casei LMG S-19264T (=DSM 44701T), isolated from a smear-ripened cheese.</title>
        <authorList>
            <consortium name="US DOE Joint Genome Institute (JGI-PGF)"/>
            <person name="Walter F."/>
            <person name="Albersmeier A."/>
            <person name="Kalinowski J."/>
            <person name="Ruckert C."/>
        </authorList>
    </citation>
    <scope>NUCLEOTIDE SEQUENCE</scope>
    <source>
        <strain evidence="14">CGMCC 4.7368</strain>
    </source>
</reference>
<dbReference type="GO" id="GO:0004144">
    <property type="term" value="F:diacylglycerol O-acyltransferase activity"/>
    <property type="evidence" value="ECO:0007669"/>
    <property type="project" value="UniProtKB-EC"/>
</dbReference>
<dbReference type="InterPro" id="IPR004255">
    <property type="entry name" value="O-acyltransferase_WSD1_N"/>
</dbReference>
<dbReference type="SUPFAM" id="SSF52777">
    <property type="entry name" value="CoA-dependent acyltransferases"/>
    <property type="match status" value="2"/>
</dbReference>
<evidence type="ECO:0000256" key="4">
    <source>
        <dbReference type="ARBA" id="ARBA00013244"/>
    </source>
</evidence>
<evidence type="ECO:0000256" key="5">
    <source>
        <dbReference type="ARBA" id="ARBA00022516"/>
    </source>
</evidence>
<evidence type="ECO:0000256" key="1">
    <source>
        <dbReference type="ARBA" id="ARBA00004771"/>
    </source>
</evidence>
<keyword evidence="9" id="KW-0012">Acyltransferase</keyword>
<name>A0A917Z2M6_9ACTN</name>
<keyword evidence="11" id="KW-0472">Membrane</keyword>
<dbReference type="Pfam" id="PF03007">
    <property type="entry name" value="WS_DGAT_cat"/>
    <property type="match status" value="1"/>
</dbReference>
<proteinExistence type="inferred from homology"/>
<protein>
    <recommendedName>
        <fullName evidence="4">diacylglycerol O-acyltransferase</fullName>
        <ecNumber evidence="4">2.3.1.20</ecNumber>
    </recommendedName>
</protein>
<comment type="pathway">
    <text evidence="2">Lipid metabolism.</text>
</comment>
<evidence type="ECO:0000256" key="11">
    <source>
        <dbReference type="SAM" id="Phobius"/>
    </source>
</evidence>
<evidence type="ECO:0000256" key="2">
    <source>
        <dbReference type="ARBA" id="ARBA00005189"/>
    </source>
</evidence>
<evidence type="ECO:0000256" key="7">
    <source>
        <dbReference type="ARBA" id="ARBA00022798"/>
    </source>
</evidence>
<reference evidence="14" key="2">
    <citation type="submission" date="2020-09" db="EMBL/GenBank/DDBJ databases">
        <authorList>
            <person name="Sun Q."/>
            <person name="Zhou Y."/>
        </authorList>
    </citation>
    <scope>NUCLEOTIDE SEQUENCE</scope>
    <source>
        <strain evidence="14">CGMCC 4.7368</strain>
    </source>
</reference>
<comment type="pathway">
    <text evidence="1">Glycerolipid metabolism; triacylglycerol biosynthesis.</text>
</comment>
<dbReference type="AlphaFoldDB" id="A0A917Z2M6"/>
<dbReference type="PANTHER" id="PTHR31650">
    <property type="entry name" value="O-ACYLTRANSFERASE (WSD1-LIKE) FAMILY PROTEIN"/>
    <property type="match status" value="1"/>
</dbReference>
<dbReference type="InterPro" id="IPR009721">
    <property type="entry name" value="O-acyltransferase_WSD1_C"/>
</dbReference>
<keyword evidence="15" id="KW-1185">Reference proteome</keyword>
<sequence length="445" mass="47094">MPPEEGPMIDRASPSDVAMLAMGSGPSLSQRAGAVLVLEAGPEFEVAEAMASLADRIRSVPRLRRRLVPLPFGCGRPVWVDDPRFDIGLHVRRLTCPSPGDERALLDVAAAVLTGPLPPSRWTATFVTGLEDGAVALIVVLDHVLADGIGGLALLAALVDQAERPAPAGFPRRPPPLRRLAADALAERLRALARPRAFWRGARAATAATGGMRPEPVARCSLLRPTGGRRRLAVVRADLAAVRSAAHRHGCTVNDVLLTAVTGALHSLLQRRGEHVGALSVSVPVSVRRSATSTDLGNRFGVLIARLPVTGTAEERLVKNAALLAERRKPAVDGFAAGLFGPMFRLLAAIGLYRWYLRRQRRIHTLVSNVRGPEQPLAFAGATISQVIPVAVAENGNVTVTFEILSYAGTLAISLIADPDGVPDLDELTARLGDELARLTASGAA</sequence>
<feature type="domain" description="O-acyltransferase WSD1 C-terminal" evidence="13">
    <location>
        <begin position="297"/>
        <end position="439"/>
    </location>
</feature>
<evidence type="ECO:0000313" key="14">
    <source>
        <dbReference type="EMBL" id="GGO72695.1"/>
    </source>
</evidence>
<evidence type="ECO:0000256" key="10">
    <source>
        <dbReference type="ARBA" id="ARBA00048109"/>
    </source>
</evidence>
<keyword evidence="11" id="KW-0812">Transmembrane</keyword>
<dbReference type="InterPro" id="IPR023213">
    <property type="entry name" value="CAT-like_dom_sf"/>
</dbReference>
<evidence type="ECO:0000259" key="13">
    <source>
        <dbReference type="Pfam" id="PF06974"/>
    </source>
</evidence>
<feature type="transmembrane region" description="Helical" evidence="11">
    <location>
        <begin position="335"/>
        <end position="356"/>
    </location>
</feature>
<organism evidence="14 15">
    <name type="scientific">Nonomuraea cavernae</name>
    <dbReference type="NCBI Taxonomy" id="2045107"/>
    <lineage>
        <taxon>Bacteria</taxon>
        <taxon>Bacillati</taxon>
        <taxon>Actinomycetota</taxon>
        <taxon>Actinomycetes</taxon>
        <taxon>Streptosporangiales</taxon>
        <taxon>Streptosporangiaceae</taxon>
        <taxon>Nonomuraea</taxon>
    </lineage>
</organism>
<dbReference type="GO" id="GO:0006071">
    <property type="term" value="P:glycerol metabolic process"/>
    <property type="evidence" value="ECO:0007669"/>
    <property type="project" value="UniProtKB-KW"/>
</dbReference>
<accession>A0A917Z2M6</accession>
<dbReference type="EC" id="2.3.1.20" evidence="4"/>
<dbReference type="GO" id="GO:0001666">
    <property type="term" value="P:response to hypoxia"/>
    <property type="evidence" value="ECO:0007669"/>
    <property type="project" value="TreeGrafter"/>
</dbReference>
<dbReference type="GO" id="GO:0071731">
    <property type="term" value="P:response to nitric oxide"/>
    <property type="evidence" value="ECO:0007669"/>
    <property type="project" value="TreeGrafter"/>
</dbReference>
<dbReference type="GO" id="GO:0019432">
    <property type="term" value="P:triglyceride biosynthetic process"/>
    <property type="evidence" value="ECO:0007669"/>
    <property type="project" value="TreeGrafter"/>
</dbReference>
<comment type="caution">
    <text evidence="14">The sequence shown here is derived from an EMBL/GenBank/DDBJ whole genome shotgun (WGS) entry which is preliminary data.</text>
</comment>
<dbReference type="Proteomes" id="UP000646523">
    <property type="component" value="Unassembled WGS sequence"/>
</dbReference>
<evidence type="ECO:0000256" key="6">
    <source>
        <dbReference type="ARBA" id="ARBA00022679"/>
    </source>
</evidence>
<keyword evidence="6" id="KW-0808">Transferase</keyword>
<dbReference type="InterPro" id="IPR045034">
    <property type="entry name" value="O-acyltransferase_WSD1-like"/>
</dbReference>
<dbReference type="GO" id="GO:0051701">
    <property type="term" value="P:biological process involved in interaction with host"/>
    <property type="evidence" value="ECO:0007669"/>
    <property type="project" value="TreeGrafter"/>
</dbReference>
<keyword evidence="11" id="KW-1133">Transmembrane helix</keyword>
<dbReference type="PANTHER" id="PTHR31650:SF1">
    <property type="entry name" value="WAX ESTER SYNTHASE_DIACYLGLYCEROL ACYLTRANSFERASE 4-RELATED"/>
    <property type="match status" value="1"/>
</dbReference>